<feature type="binding site" evidence="7">
    <location>
        <position position="115"/>
    </location>
    <ligand>
        <name>Zn(2+)</name>
        <dbReference type="ChEBI" id="CHEBI:29105"/>
    </ligand>
</feature>
<keyword evidence="7" id="KW-0479">Metal-binding</keyword>
<evidence type="ECO:0000256" key="6">
    <source>
        <dbReference type="ARBA" id="ARBA00023163"/>
    </source>
</evidence>
<keyword evidence="5" id="KW-0238">DNA-binding</keyword>
<dbReference type="eggNOG" id="COG0735">
    <property type="taxonomic scope" value="Bacteria"/>
</dbReference>
<organism evidence="8 9">
    <name type="scientific">Roseivivax isoporae LMG 25204</name>
    <dbReference type="NCBI Taxonomy" id="1449351"/>
    <lineage>
        <taxon>Bacteria</taxon>
        <taxon>Pseudomonadati</taxon>
        <taxon>Pseudomonadota</taxon>
        <taxon>Alphaproteobacteria</taxon>
        <taxon>Rhodobacterales</taxon>
        <taxon>Roseobacteraceae</taxon>
        <taxon>Roseivivax</taxon>
    </lineage>
</organism>
<dbReference type="Gene3D" id="3.30.1490.190">
    <property type="match status" value="1"/>
</dbReference>
<gene>
    <name evidence="8" type="ORF">RISW2_05130</name>
</gene>
<keyword evidence="2" id="KW-0678">Repressor</keyword>
<keyword evidence="6" id="KW-0804">Transcription</keyword>
<dbReference type="PATRIC" id="fig|1449351.3.peg.2345"/>
<dbReference type="PANTHER" id="PTHR33202:SF6">
    <property type="entry name" value="ZINC UPTAKE REGULATION PROTEIN"/>
    <property type="match status" value="1"/>
</dbReference>
<dbReference type="GO" id="GO:0000976">
    <property type="term" value="F:transcription cis-regulatory region binding"/>
    <property type="evidence" value="ECO:0007669"/>
    <property type="project" value="TreeGrafter"/>
</dbReference>
<dbReference type="GO" id="GO:0045892">
    <property type="term" value="P:negative regulation of DNA-templated transcription"/>
    <property type="evidence" value="ECO:0007669"/>
    <property type="project" value="TreeGrafter"/>
</dbReference>
<evidence type="ECO:0000256" key="3">
    <source>
        <dbReference type="ARBA" id="ARBA00022833"/>
    </source>
</evidence>
<dbReference type="PANTHER" id="PTHR33202">
    <property type="entry name" value="ZINC UPTAKE REGULATION PROTEIN"/>
    <property type="match status" value="1"/>
</dbReference>
<evidence type="ECO:0000256" key="7">
    <source>
        <dbReference type="PIRSR" id="PIRSR602481-1"/>
    </source>
</evidence>
<dbReference type="GO" id="GO:0003700">
    <property type="term" value="F:DNA-binding transcription factor activity"/>
    <property type="evidence" value="ECO:0007669"/>
    <property type="project" value="InterPro"/>
</dbReference>
<feature type="binding site" evidence="7">
    <location>
        <position position="155"/>
    </location>
    <ligand>
        <name>Zn(2+)</name>
        <dbReference type="ChEBI" id="CHEBI:29105"/>
    </ligand>
</feature>
<evidence type="ECO:0000256" key="1">
    <source>
        <dbReference type="ARBA" id="ARBA00007957"/>
    </source>
</evidence>
<dbReference type="Pfam" id="PF01475">
    <property type="entry name" value="FUR"/>
    <property type="match status" value="1"/>
</dbReference>
<protein>
    <submittedName>
        <fullName evidence="8">Fur family transcriptional regulator</fullName>
    </submittedName>
</protein>
<evidence type="ECO:0000313" key="9">
    <source>
        <dbReference type="Proteomes" id="UP000023430"/>
    </source>
</evidence>
<dbReference type="Proteomes" id="UP000023430">
    <property type="component" value="Unassembled WGS sequence"/>
</dbReference>
<reference evidence="8 9" key="1">
    <citation type="submission" date="2014-01" db="EMBL/GenBank/DDBJ databases">
        <title>Roseivivax isoporae LMG 25204 Genome Sequencing.</title>
        <authorList>
            <person name="Lai Q."/>
            <person name="Li G."/>
            <person name="Shao Z."/>
        </authorList>
    </citation>
    <scope>NUCLEOTIDE SEQUENCE [LARGE SCALE GENOMIC DNA]</scope>
    <source>
        <strain evidence="8 9">LMG 25204</strain>
    </source>
</reference>
<comment type="cofactor">
    <cofactor evidence="7">
        <name>Zn(2+)</name>
        <dbReference type="ChEBI" id="CHEBI:29105"/>
    </cofactor>
    <text evidence="7">Binds 1 zinc ion per subunit.</text>
</comment>
<sequence>MRTTGFERHDHAACIATGVATAERHCAAAGLQLTPVRRRVLEILLERHRAMGAYDILDVLREEGLGSQPPVAYRALDFLVTHGFAHRIEHLNAFVACTHPQRRDHTPAFLICRVCDRVAEAETDLADGRLARSADAAGFVIERAVLEAEGICPACREDRTAKAQA</sequence>
<dbReference type="SUPFAM" id="SSF46785">
    <property type="entry name" value="Winged helix' DNA-binding domain"/>
    <property type="match status" value="1"/>
</dbReference>
<dbReference type="InterPro" id="IPR036388">
    <property type="entry name" value="WH-like_DNA-bd_sf"/>
</dbReference>
<dbReference type="OrthoDB" id="9801127at2"/>
<comment type="caution">
    <text evidence="8">The sequence shown here is derived from an EMBL/GenBank/DDBJ whole genome shotgun (WGS) entry which is preliminary data.</text>
</comment>
<dbReference type="GO" id="GO:0005829">
    <property type="term" value="C:cytosol"/>
    <property type="evidence" value="ECO:0007669"/>
    <property type="project" value="TreeGrafter"/>
</dbReference>
<dbReference type="EMBL" id="JAME01000016">
    <property type="protein sequence ID" value="ETX28682.1"/>
    <property type="molecule type" value="Genomic_DNA"/>
</dbReference>
<proteinExistence type="inferred from homology"/>
<comment type="similarity">
    <text evidence="1">Belongs to the Fur family.</text>
</comment>
<evidence type="ECO:0000256" key="4">
    <source>
        <dbReference type="ARBA" id="ARBA00023015"/>
    </source>
</evidence>
<feature type="binding site" evidence="7">
    <location>
        <position position="112"/>
    </location>
    <ligand>
        <name>Zn(2+)</name>
        <dbReference type="ChEBI" id="CHEBI:29105"/>
    </ligand>
</feature>
<feature type="binding site" evidence="7">
    <location>
        <position position="152"/>
    </location>
    <ligand>
        <name>Zn(2+)</name>
        <dbReference type="ChEBI" id="CHEBI:29105"/>
    </ligand>
</feature>
<dbReference type="InterPro" id="IPR002481">
    <property type="entry name" value="FUR"/>
</dbReference>
<name>X7F6Y9_9RHOB</name>
<dbReference type="InterPro" id="IPR043135">
    <property type="entry name" value="Fur_C"/>
</dbReference>
<dbReference type="STRING" id="1449351.RISW2_05130"/>
<evidence type="ECO:0000256" key="5">
    <source>
        <dbReference type="ARBA" id="ARBA00023125"/>
    </source>
</evidence>
<keyword evidence="4" id="KW-0805">Transcription regulation</keyword>
<dbReference type="InterPro" id="IPR036390">
    <property type="entry name" value="WH_DNA-bd_sf"/>
</dbReference>
<dbReference type="GO" id="GO:1900376">
    <property type="term" value="P:regulation of secondary metabolite biosynthetic process"/>
    <property type="evidence" value="ECO:0007669"/>
    <property type="project" value="TreeGrafter"/>
</dbReference>
<dbReference type="AlphaFoldDB" id="X7F6Y9"/>
<evidence type="ECO:0000313" key="8">
    <source>
        <dbReference type="EMBL" id="ETX28682.1"/>
    </source>
</evidence>
<accession>X7F6Y9</accession>
<dbReference type="Gene3D" id="1.10.10.10">
    <property type="entry name" value="Winged helix-like DNA-binding domain superfamily/Winged helix DNA-binding domain"/>
    <property type="match status" value="1"/>
</dbReference>
<keyword evidence="9" id="KW-1185">Reference proteome</keyword>
<dbReference type="GO" id="GO:0008270">
    <property type="term" value="F:zinc ion binding"/>
    <property type="evidence" value="ECO:0007669"/>
    <property type="project" value="TreeGrafter"/>
</dbReference>
<evidence type="ECO:0000256" key="2">
    <source>
        <dbReference type="ARBA" id="ARBA00022491"/>
    </source>
</evidence>
<keyword evidence="3 7" id="KW-0862">Zinc</keyword>
<dbReference type="RefSeq" id="WP_043771048.1">
    <property type="nucleotide sequence ID" value="NZ_JAME01000016.1"/>
</dbReference>